<feature type="non-terminal residue" evidence="9">
    <location>
        <position position="117"/>
    </location>
</feature>
<dbReference type="GO" id="GO:0000045">
    <property type="term" value="P:autophagosome assembly"/>
    <property type="evidence" value="ECO:0007669"/>
    <property type="project" value="TreeGrafter"/>
</dbReference>
<evidence type="ECO:0000256" key="6">
    <source>
        <dbReference type="ARBA" id="ARBA00022989"/>
    </source>
</evidence>
<keyword evidence="7 8" id="KW-0472">Membrane</keyword>
<dbReference type="Pfam" id="PF07019">
    <property type="entry name" value="EMC6"/>
    <property type="match status" value="1"/>
</dbReference>
<evidence type="ECO:0000256" key="1">
    <source>
        <dbReference type="ARBA" id="ARBA00004477"/>
    </source>
</evidence>
<dbReference type="InterPro" id="IPR029008">
    <property type="entry name" value="EMC6-like"/>
</dbReference>
<dbReference type="OrthoDB" id="16510at2759"/>
<reference evidence="9" key="1">
    <citation type="journal article" date="2020" name="Nat. Commun.">
        <title>Large-scale genome sequencing of mycorrhizal fungi provides insights into the early evolution of symbiotic traits.</title>
        <authorList>
            <person name="Miyauchi S."/>
            <person name="Kiss E."/>
            <person name="Kuo A."/>
            <person name="Drula E."/>
            <person name="Kohler A."/>
            <person name="Sanchez-Garcia M."/>
            <person name="Morin E."/>
            <person name="Andreopoulos B."/>
            <person name="Barry K.W."/>
            <person name="Bonito G."/>
            <person name="Buee M."/>
            <person name="Carver A."/>
            <person name="Chen C."/>
            <person name="Cichocki N."/>
            <person name="Clum A."/>
            <person name="Culley D."/>
            <person name="Crous P.W."/>
            <person name="Fauchery L."/>
            <person name="Girlanda M."/>
            <person name="Hayes R.D."/>
            <person name="Keri Z."/>
            <person name="LaButti K."/>
            <person name="Lipzen A."/>
            <person name="Lombard V."/>
            <person name="Magnuson J."/>
            <person name="Maillard F."/>
            <person name="Murat C."/>
            <person name="Nolan M."/>
            <person name="Ohm R.A."/>
            <person name="Pangilinan J."/>
            <person name="Pereira M.F."/>
            <person name="Perotto S."/>
            <person name="Peter M."/>
            <person name="Pfister S."/>
            <person name="Riley R."/>
            <person name="Sitrit Y."/>
            <person name="Stielow J.B."/>
            <person name="Szollosi G."/>
            <person name="Zifcakova L."/>
            <person name="Stursova M."/>
            <person name="Spatafora J.W."/>
            <person name="Tedersoo L."/>
            <person name="Vaario L.M."/>
            <person name="Yamada A."/>
            <person name="Yan M."/>
            <person name="Wang P."/>
            <person name="Xu J."/>
            <person name="Bruns T."/>
            <person name="Baldrian P."/>
            <person name="Vilgalys R."/>
            <person name="Dunand C."/>
            <person name="Henrissat B."/>
            <person name="Grigoriev I.V."/>
            <person name="Hibbett D."/>
            <person name="Nagy L.G."/>
            <person name="Martin F.M."/>
        </authorList>
    </citation>
    <scope>NUCLEOTIDE SEQUENCE</scope>
    <source>
        <strain evidence="9">UP504</strain>
    </source>
</reference>
<evidence type="ECO:0000313" key="10">
    <source>
        <dbReference type="Proteomes" id="UP000886523"/>
    </source>
</evidence>
<gene>
    <name evidence="9" type="ORF">BS47DRAFT_1253558</name>
</gene>
<dbReference type="PANTHER" id="PTHR20994:SF0">
    <property type="entry name" value="ER MEMBRANE PROTEIN COMPLEX SUBUNIT 6"/>
    <property type="match status" value="1"/>
</dbReference>
<evidence type="ECO:0000256" key="4">
    <source>
        <dbReference type="ARBA" id="ARBA00022692"/>
    </source>
</evidence>
<evidence type="ECO:0000256" key="3">
    <source>
        <dbReference type="ARBA" id="ARBA00020827"/>
    </source>
</evidence>
<proteinExistence type="inferred from homology"/>
<name>A0A9P6B5S6_9AGAM</name>
<comment type="subcellular location">
    <subcellularLocation>
        <location evidence="1">Endoplasmic reticulum membrane</location>
        <topology evidence="1">Multi-pass membrane protein</topology>
    </subcellularLocation>
</comment>
<evidence type="ECO:0000313" key="9">
    <source>
        <dbReference type="EMBL" id="KAF9516826.1"/>
    </source>
</evidence>
<dbReference type="EMBL" id="MU128936">
    <property type="protein sequence ID" value="KAF9516826.1"/>
    <property type="molecule type" value="Genomic_DNA"/>
</dbReference>
<comment type="similarity">
    <text evidence="2">Belongs to the EMC6 family.</text>
</comment>
<accession>A0A9P6B5S6</accession>
<dbReference type="AlphaFoldDB" id="A0A9P6B5S6"/>
<protein>
    <recommendedName>
        <fullName evidence="3">ER membrane protein complex subunit 6</fullName>
    </recommendedName>
</protein>
<keyword evidence="10" id="KW-1185">Reference proteome</keyword>
<evidence type="ECO:0000256" key="8">
    <source>
        <dbReference type="SAM" id="Phobius"/>
    </source>
</evidence>
<sequence>MSEADAAAAQLIHPQHALANTNTLANIKFLSSCAAGAVAGVLGLENQYGFALFALSSLVTAIAVYVIHVAGRRVTPSAKVAKSSVIDSYVRGGVWEIVNPGQDNVFSFILLWTLFYG</sequence>
<keyword evidence="6 8" id="KW-1133">Transmembrane helix</keyword>
<organism evidence="9 10">
    <name type="scientific">Hydnum rufescens UP504</name>
    <dbReference type="NCBI Taxonomy" id="1448309"/>
    <lineage>
        <taxon>Eukaryota</taxon>
        <taxon>Fungi</taxon>
        <taxon>Dikarya</taxon>
        <taxon>Basidiomycota</taxon>
        <taxon>Agaricomycotina</taxon>
        <taxon>Agaricomycetes</taxon>
        <taxon>Cantharellales</taxon>
        <taxon>Hydnaceae</taxon>
        <taxon>Hydnum</taxon>
    </lineage>
</organism>
<dbReference type="PANTHER" id="PTHR20994">
    <property type="entry name" value="ER MEMBRANE PROTEIN COMPLEX SUBUNIT 6"/>
    <property type="match status" value="1"/>
</dbReference>
<evidence type="ECO:0000256" key="2">
    <source>
        <dbReference type="ARBA" id="ARBA00009436"/>
    </source>
</evidence>
<comment type="caution">
    <text evidence="9">The sequence shown here is derived from an EMBL/GenBank/DDBJ whole genome shotgun (WGS) entry which is preliminary data.</text>
</comment>
<evidence type="ECO:0000256" key="5">
    <source>
        <dbReference type="ARBA" id="ARBA00022824"/>
    </source>
</evidence>
<feature type="transmembrane region" description="Helical" evidence="8">
    <location>
        <begin position="48"/>
        <end position="67"/>
    </location>
</feature>
<keyword evidence="4 8" id="KW-0812">Transmembrane</keyword>
<keyword evidence="5" id="KW-0256">Endoplasmic reticulum</keyword>
<dbReference type="Proteomes" id="UP000886523">
    <property type="component" value="Unassembled WGS sequence"/>
</dbReference>
<dbReference type="GO" id="GO:0072546">
    <property type="term" value="C:EMC complex"/>
    <property type="evidence" value="ECO:0007669"/>
    <property type="project" value="InterPro"/>
</dbReference>
<dbReference type="GO" id="GO:0034975">
    <property type="term" value="P:protein folding in endoplasmic reticulum"/>
    <property type="evidence" value="ECO:0007669"/>
    <property type="project" value="TreeGrafter"/>
</dbReference>
<evidence type="ECO:0000256" key="7">
    <source>
        <dbReference type="ARBA" id="ARBA00023136"/>
    </source>
</evidence>
<dbReference type="InterPro" id="IPR008504">
    <property type="entry name" value="Emc6"/>
</dbReference>